<organism evidence="1 2">
    <name type="scientific">Croceitalea marina</name>
    <dbReference type="NCBI Taxonomy" id="1775166"/>
    <lineage>
        <taxon>Bacteria</taxon>
        <taxon>Pseudomonadati</taxon>
        <taxon>Bacteroidota</taxon>
        <taxon>Flavobacteriia</taxon>
        <taxon>Flavobacteriales</taxon>
        <taxon>Flavobacteriaceae</taxon>
        <taxon>Croceitalea</taxon>
    </lineage>
</organism>
<gene>
    <name evidence="1" type="ORF">ACFSQJ_11455</name>
</gene>
<dbReference type="RefSeq" id="WP_377767087.1">
    <property type="nucleotide sequence ID" value="NZ_JBHULB010000014.1"/>
</dbReference>
<accession>A0ABW5MYN0</accession>
<keyword evidence="2" id="KW-1185">Reference proteome</keyword>
<name>A0ABW5MYN0_9FLAO</name>
<dbReference type="Proteomes" id="UP001597526">
    <property type="component" value="Unassembled WGS sequence"/>
</dbReference>
<evidence type="ECO:0000313" key="1">
    <source>
        <dbReference type="EMBL" id="MFD2587550.1"/>
    </source>
</evidence>
<proteinExistence type="predicted"/>
<sequence>MNLTYLCYGSTNVLYCPWGIKGFGQAPNYSVEIRNRNKQIIKAKEKNYIVLRAK</sequence>
<reference evidence="2" key="1">
    <citation type="journal article" date="2019" name="Int. J. Syst. Evol. Microbiol.">
        <title>The Global Catalogue of Microorganisms (GCM) 10K type strain sequencing project: providing services to taxonomists for standard genome sequencing and annotation.</title>
        <authorList>
            <consortium name="The Broad Institute Genomics Platform"/>
            <consortium name="The Broad Institute Genome Sequencing Center for Infectious Disease"/>
            <person name="Wu L."/>
            <person name="Ma J."/>
        </authorList>
    </citation>
    <scope>NUCLEOTIDE SEQUENCE [LARGE SCALE GENOMIC DNA]</scope>
    <source>
        <strain evidence="2">KCTC 52368</strain>
    </source>
</reference>
<dbReference type="EMBL" id="JBHULB010000014">
    <property type="protein sequence ID" value="MFD2587550.1"/>
    <property type="molecule type" value="Genomic_DNA"/>
</dbReference>
<protein>
    <submittedName>
        <fullName evidence="1">Uncharacterized protein</fullName>
    </submittedName>
</protein>
<evidence type="ECO:0000313" key="2">
    <source>
        <dbReference type="Proteomes" id="UP001597526"/>
    </source>
</evidence>
<comment type="caution">
    <text evidence="1">The sequence shown here is derived from an EMBL/GenBank/DDBJ whole genome shotgun (WGS) entry which is preliminary data.</text>
</comment>